<feature type="coiled-coil region" evidence="1">
    <location>
        <begin position="338"/>
        <end position="596"/>
    </location>
</feature>
<feature type="domain" description="GRIP" evidence="3">
    <location>
        <begin position="1018"/>
        <end position="1068"/>
    </location>
</feature>
<comment type="caution">
    <text evidence="4">The sequence shown here is derived from an EMBL/GenBank/DDBJ whole genome shotgun (WGS) entry which is preliminary data.</text>
</comment>
<feature type="region of interest" description="Disordered" evidence="2">
    <location>
        <begin position="209"/>
        <end position="244"/>
    </location>
</feature>
<feature type="region of interest" description="Disordered" evidence="2">
    <location>
        <begin position="151"/>
        <end position="177"/>
    </location>
</feature>
<dbReference type="SMART" id="SM00755">
    <property type="entry name" value="Grip"/>
    <property type="match status" value="1"/>
</dbReference>
<keyword evidence="1" id="KW-0175">Coiled coil</keyword>
<feature type="compositionally biased region" description="Basic and acidic residues" evidence="2">
    <location>
        <begin position="731"/>
        <end position="740"/>
    </location>
</feature>
<organism evidence="4 5">
    <name type="scientific">Coccomyxa subellipsoidea</name>
    <dbReference type="NCBI Taxonomy" id="248742"/>
    <lineage>
        <taxon>Eukaryota</taxon>
        <taxon>Viridiplantae</taxon>
        <taxon>Chlorophyta</taxon>
        <taxon>core chlorophytes</taxon>
        <taxon>Trebouxiophyceae</taxon>
        <taxon>Trebouxiophyceae incertae sedis</taxon>
        <taxon>Coccomyxaceae</taxon>
        <taxon>Coccomyxa</taxon>
    </lineage>
</organism>
<feature type="coiled-coil region" evidence="1">
    <location>
        <begin position="60"/>
        <end position="128"/>
    </location>
</feature>
<dbReference type="Pfam" id="PF01465">
    <property type="entry name" value="GRIP"/>
    <property type="match status" value="1"/>
</dbReference>
<feature type="coiled-coil region" evidence="1">
    <location>
        <begin position="909"/>
        <end position="943"/>
    </location>
</feature>
<protein>
    <recommendedName>
        <fullName evidence="3">GRIP domain-containing protein</fullName>
    </recommendedName>
</protein>
<evidence type="ECO:0000313" key="5">
    <source>
        <dbReference type="Proteomes" id="UP001491310"/>
    </source>
</evidence>
<dbReference type="Gene3D" id="1.10.287.1490">
    <property type="match status" value="1"/>
</dbReference>
<dbReference type="InterPro" id="IPR000237">
    <property type="entry name" value="GRIP_dom"/>
</dbReference>
<sequence>MAFRPGFKVRRARNPERLLGENLLSPSKISDSQTHAAGPTKQTRSLSEDGGSQGQLWMQLDALQKENVRLAEANHVLNTQLASSSAQREKLQSRWAEQASRLEKELRAAEKKAKADEARQTVEMVSAENAQLGAHVQLLESELEAVQAGALGHQPGSSENSPRGTAEHPLGFGLTHGVTPQTAVADSRDELAEEGASPAFSLIENTAFHQDGSGASRPSTAGSREDAGPVAAKEGMTTSEKAEADFHFSSLKRKWHAEEGKYLAHELRRAQDLNVQQEMELESLRQQEHIQGLHSQGSCVAELEQEVQLKAQGTTELESALAEAKARAAELLPLEEALRVKEEDAQAMSDRIAQQQAELLHIKQEKSDDDMEKQKRLQELEASLQAAQKQMEDLHSMVEAERAKSASTDIILAETVLTLDQAKTDADAKKNELLRLKAHMEATEQSSLLASSELETRLAAVTSELNQAQAAMADKDRHSAEMEAEQDVTELQRSVSSKDAEIASLKKQLDSAAARADGHYAALQEINQQLQDIQRSHKEALQKSTAAAQEKEQMLAEMEKLGKAHAAERHGLKEKLERLQRANKQRRSEIEEMQTKLSSMHQRASAYDQTSQELQQLRKEHSEIKPLAAAHPQLVEEVSACRAEVKAAEKRIASFDALAKKAATVFETRLTSIERERDQLLEQVAVLKSATVANEALQLQAAAAQRDLAAAQEAAATAASHQHRAAAAEKAAAEARKEAQSARAAAAAMEERLQAAEEEMDRITGAVEEERAWRAAAARAYAEELEGLPLKPVSAWPAPVRALVRQREAAAAEAGAAAVRQEASVAEAALEAELEEARTARGTAEAEKREAIAARDKAEAHTAGVSKELAEREECLGNLLEAARAEAAAATAAHETDLAELRQSLELRVATVRADVADWQARAEAAEKDLAAVKERAWALMEEKDAQLQAAKALKNHVTEGPADETGSSAAVVDEVSVLKQRISLLEKELVESENTHRLRDQAQAVAKQEIAELQRKGKREGLDLTYLKNVILGGFESGELPAKSSMLPVLGRLLEFSPKELDRVRNPKRKA</sequence>
<feature type="coiled-coil region" evidence="1">
    <location>
        <begin position="816"/>
        <end position="850"/>
    </location>
</feature>
<gene>
    <name evidence="4" type="ORF">WJX75_007487</name>
</gene>
<dbReference type="PROSITE" id="PS50913">
    <property type="entry name" value="GRIP"/>
    <property type="match status" value="1"/>
</dbReference>
<feature type="region of interest" description="Disordered" evidence="2">
    <location>
        <begin position="18"/>
        <end position="53"/>
    </location>
</feature>
<evidence type="ECO:0000256" key="2">
    <source>
        <dbReference type="SAM" id="MobiDB-lite"/>
    </source>
</evidence>
<reference evidence="4 5" key="1">
    <citation type="journal article" date="2024" name="Nat. Commun.">
        <title>Phylogenomics reveals the evolutionary origins of lichenization in chlorophyte algae.</title>
        <authorList>
            <person name="Puginier C."/>
            <person name="Libourel C."/>
            <person name="Otte J."/>
            <person name="Skaloud P."/>
            <person name="Haon M."/>
            <person name="Grisel S."/>
            <person name="Petersen M."/>
            <person name="Berrin J.G."/>
            <person name="Delaux P.M."/>
            <person name="Dal Grande F."/>
            <person name="Keller J."/>
        </authorList>
    </citation>
    <scope>NUCLEOTIDE SEQUENCE [LARGE SCALE GENOMIC DNA]</scope>
    <source>
        <strain evidence="4 5">SAG 216-7</strain>
    </source>
</reference>
<name>A0ABR2YIM8_9CHLO</name>
<feature type="compositionally biased region" description="Polar residues" evidence="2">
    <location>
        <begin position="24"/>
        <end position="45"/>
    </location>
</feature>
<dbReference type="EMBL" id="JALJOT010000011">
    <property type="protein sequence ID" value="KAK9905843.1"/>
    <property type="molecule type" value="Genomic_DNA"/>
</dbReference>
<evidence type="ECO:0000259" key="3">
    <source>
        <dbReference type="PROSITE" id="PS50913"/>
    </source>
</evidence>
<accession>A0ABR2YIM8</accession>
<keyword evidence="5" id="KW-1185">Reference proteome</keyword>
<proteinExistence type="predicted"/>
<evidence type="ECO:0000313" key="4">
    <source>
        <dbReference type="EMBL" id="KAK9905843.1"/>
    </source>
</evidence>
<feature type="region of interest" description="Disordered" evidence="2">
    <location>
        <begin position="720"/>
        <end position="753"/>
    </location>
</feature>
<dbReference type="Proteomes" id="UP001491310">
    <property type="component" value="Unassembled WGS sequence"/>
</dbReference>
<evidence type="ECO:0000256" key="1">
    <source>
        <dbReference type="SAM" id="Coils"/>
    </source>
</evidence>